<organism evidence="1 2">
    <name type="scientific">Erwinia amylovora NBRC 12687 = CFBP 1232</name>
    <dbReference type="NCBI Taxonomy" id="1219359"/>
    <lineage>
        <taxon>Bacteria</taxon>
        <taxon>Pseudomonadati</taxon>
        <taxon>Pseudomonadota</taxon>
        <taxon>Gammaproteobacteria</taxon>
        <taxon>Enterobacterales</taxon>
        <taxon>Erwiniaceae</taxon>
        <taxon>Erwinia</taxon>
    </lineage>
</organism>
<accession>A0A830ZYT8</accession>
<proteinExistence type="predicted"/>
<protein>
    <submittedName>
        <fullName evidence="1">Uncharacterized protein</fullName>
    </submittedName>
</protein>
<comment type="caution">
    <text evidence="1">The sequence shown here is derived from an EMBL/GenBank/DDBJ whole genome shotgun (WGS) entry which is preliminary data.</text>
</comment>
<dbReference type="Proteomes" id="UP000013111">
    <property type="component" value="Unassembled WGS sequence"/>
</dbReference>
<name>A0A830ZYT8_ERWAM</name>
<evidence type="ECO:0000313" key="1">
    <source>
        <dbReference type="EMBL" id="CCO93124.1"/>
    </source>
</evidence>
<reference evidence="1 2" key="2">
    <citation type="submission" date="2013-04" db="EMBL/GenBank/DDBJ databases">
        <title>Comparative genomics of 12 strains of Erwinia amylovora identifies a pan-genome with a large conserved core and provides insights into host specificity.</title>
        <authorList>
            <person name="Mann R.A."/>
            <person name="Smits T.H.M."/>
            <person name="Buehlmann A."/>
            <person name="Blom J."/>
            <person name="Goesmann A."/>
            <person name="Frey J.E."/>
            <person name="Plummer K.M."/>
            <person name="Beer S.V."/>
            <person name="Luck J."/>
            <person name="Duffy B."/>
            <person name="Rodoni B."/>
        </authorList>
    </citation>
    <scope>NUCLEOTIDE SEQUENCE [LARGE SCALE GENOMIC DNA]</scope>
    <source>
        <strain evidence="2">CFBP 1232</strain>
    </source>
</reference>
<dbReference type="EMBL" id="CAPB01000008">
    <property type="protein sequence ID" value="CCO93124.1"/>
    <property type="molecule type" value="Genomic_DNA"/>
</dbReference>
<gene>
    <name evidence="1" type="ORF">BN437_1178</name>
</gene>
<reference evidence="1 2" key="1">
    <citation type="submission" date="2012-11" db="EMBL/GenBank/DDBJ databases">
        <authorList>
            <person name="Linke B."/>
        </authorList>
    </citation>
    <scope>NUCLEOTIDE SEQUENCE [LARGE SCALE GENOMIC DNA]</scope>
    <source>
        <strain evidence="2">CFBP 1232</strain>
    </source>
</reference>
<dbReference type="AlphaFoldDB" id="A0A830ZYT8"/>
<sequence length="48" mass="5782">MLLPTYRHFMSVLPEQASSSIIAQFDQQLAIRYPQLQQQEETRVFVWR</sequence>
<evidence type="ECO:0000313" key="2">
    <source>
        <dbReference type="Proteomes" id="UP000013111"/>
    </source>
</evidence>